<evidence type="ECO:0000256" key="1">
    <source>
        <dbReference type="SAM" id="MobiDB-lite"/>
    </source>
</evidence>
<dbReference type="Proteomes" id="UP000001812">
    <property type="component" value="Chromosome II"/>
</dbReference>
<dbReference type="AlphaFoldDB" id="A0A0E1W3C6"/>
<evidence type="ECO:0000313" key="2">
    <source>
        <dbReference type="EMBL" id="EET04172.1"/>
    </source>
</evidence>
<feature type="region of interest" description="Disordered" evidence="1">
    <location>
        <begin position="1"/>
        <end position="23"/>
    </location>
</feature>
<dbReference type="EMBL" id="CM000833">
    <property type="protein sequence ID" value="EET04172.1"/>
    <property type="molecule type" value="Genomic_DNA"/>
</dbReference>
<accession>A0A0E1W3C6</accession>
<protein>
    <submittedName>
        <fullName evidence="2">Uncharacterized protein</fullName>
    </submittedName>
</protein>
<sequence length="43" mass="4637">MTRDRPNVAEEAPHASEQGRAGGIACRHGRAWPLAVRGAWRAA</sequence>
<proteinExistence type="predicted"/>
<feature type="compositionally biased region" description="Basic and acidic residues" evidence="1">
    <location>
        <begin position="1"/>
        <end position="14"/>
    </location>
</feature>
<reference evidence="2" key="1">
    <citation type="submission" date="2009-05" db="EMBL/GenBank/DDBJ databases">
        <authorList>
            <person name="Harkins D.M."/>
            <person name="DeShazer D."/>
            <person name="Woods D.E."/>
            <person name="Brinkac L.M."/>
            <person name="Brown K.A."/>
            <person name="Hung G.C."/>
            <person name="Tuanyok A."/>
            <person name="Zhang B."/>
            <person name="Nierman W.C."/>
        </authorList>
    </citation>
    <scope>NUCLEOTIDE SEQUENCE [LARGE SCALE GENOMIC DNA]</scope>
    <source>
        <strain evidence="2">1710a</strain>
    </source>
</reference>
<dbReference type="HOGENOM" id="CLU_3230819_0_0_4"/>
<gene>
    <name evidence="2" type="ORF">BURPS1710A_A3076</name>
</gene>
<organism evidence="2">
    <name type="scientific">Burkholderia pseudomallei 1710a</name>
    <dbReference type="NCBI Taxonomy" id="320371"/>
    <lineage>
        <taxon>Bacteria</taxon>
        <taxon>Pseudomonadati</taxon>
        <taxon>Pseudomonadota</taxon>
        <taxon>Betaproteobacteria</taxon>
        <taxon>Burkholderiales</taxon>
        <taxon>Burkholderiaceae</taxon>
        <taxon>Burkholderia</taxon>
        <taxon>pseudomallei group</taxon>
    </lineage>
</organism>
<name>A0A0E1W3C6_BURPE</name>